<protein>
    <submittedName>
        <fullName evidence="1">Uncharacterized protein</fullName>
    </submittedName>
</protein>
<organism evidence="1 2">
    <name type="scientific">Marinobacter metalliresistant</name>
    <dbReference type="NCBI Taxonomy" id="2961995"/>
    <lineage>
        <taxon>Bacteria</taxon>
        <taxon>Pseudomonadati</taxon>
        <taxon>Pseudomonadota</taxon>
        <taxon>Gammaproteobacteria</taxon>
        <taxon>Pseudomonadales</taxon>
        <taxon>Marinobacteraceae</taxon>
        <taxon>Marinobacter</taxon>
    </lineage>
</organism>
<dbReference type="EMBL" id="CP101118">
    <property type="protein sequence ID" value="WZF88033.1"/>
    <property type="molecule type" value="Genomic_DNA"/>
</dbReference>
<keyword evidence="2" id="KW-1185">Reference proteome</keyword>
<reference evidence="1 2" key="1">
    <citation type="submission" date="2022-07" db="EMBL/GenBank/DDBJ databases">
        <title>A copper resistant bacterium isolated from sediment samples of deep sea hydrothermal areas.</title>
        <authorList>
            <person name="Zeng X."/>
        </authorList>
    </citation>
    <scope>NUCLEOTIDE SEQUENCE [LARGE SCALE GENOMIC DNA]</scope>
    <source>
        <strain evidence="2">CuT 6</strain>
    </source>
</reference>
<evidence type="ECO:0000313" key="1">
    <source>
        <dbReference type="EMBL" id="WZF88033.1"/>
    </source>
</evidence>
<dbReference type="RefSeq" id="WP_139216097.1">
    <property type="nucleotide sequence ID" value="NZ_CP101118.1"/>
</dbReference>
<gene>
    <name evidence="1" type="ORF">NLK58_17155</name>
</gene>
<dbReference type="Proteomes" id="UP001475781">
    <property type="component" value="Chromosome"/>
</dbReference>
<proteinExistence type="predicted"/>
<evidence type="ECO:0000313" key="2">
    <source>
        <dbReference type="Proteomes" id="UP001475781"/>
    </source>
</evidence>
<accession>A0ABZ2VZY4</accession>
<name>A0ABZ2VZY4_9GAMM</name>
<sequence>MPEDKYRCADWFQLKFRLACLIHPLHRLLASASAEALPLAETPLRILACALILALGLAELSAANAPLKKIGLFFADFEAMPFSFTATHKATFSSSPAGISGSSGLVEED</sequence>